<dbReference type="EMBL" id="OW969750">
    <property type="protein sequence ID" value="CAH6263059.1"/>
    <property type="molecule type" value="Genomic_DNA"/>
</dbReference>
<protein>
    <submittedName>
        <fullName evidence="1">Uncharacterized protein</fullName>
    </submittedName>
</protein>
<name>A0A9P0Y751_KLEVA</name>
<sequence length="161" mass="17882">MLRAGTIEEQQLIVRADSRRAPVVTVVNISRMLWVQGDDVTSVYRISLKSLALRSLELHDDIASLVVMIAGIVDELAPELIKRHVVGYQGASPLLITAGGNPQRLRSGSGLRHGEVPAWRPSNRPRRDDWKCLLLWGQSIMSVCLPSHFLFRHRAANSDGV</sequence>
<dbReference type="AlphaFoldDB" id="A0A9P0Y751"/>
<keyword evidence="2" id="KW-1185">Reference proteome</keyword>
<evidence type="ECO:0000313" key="1">
    <source>
        <dbReference type="EMBL" id="CAH6263059.1"/>
    </source>
</evidence>
<reference evidence="1" key="1">
    <citation type="submission" date="2022-05" db="EMBL/GenBank/DDBJ databases">
        <authorList>
            <person name="Alioto T."/>
            <person name="Alioto T."/>
            <person name="Gomez Garrido J."/>
        </authorList>
    </citation>
    <scope>NUCLEOTIDE SEQUENCE</scope>
    <source>
        <strain evidence="1">0</strain>
        <plasmid evidence="1">P1</plasmid>
    </source>
</reference>
<keyword evidence="1" id="KW-0614">Plasmid</keyword>
<accession>A0A9P0Y751</accession>
<dbReference type="Proteomes" id="UP000789617">
    <property type="component" value="Plasmid P1"/>
</dbReference>
<geneLocation type="plasmid" evidence="1 2">
    <name>P1</name>
</geneLocation>
<proteinExistence type="predicted"/>
<organism evidence="1 2">
    <name type="scientific">Klebsiella variicola</name>
    <dbReference type="NCBI Taxonomy" id="244366"/>
    <lineage>
        <taxon>Bacteria</taxon>
        <taxon>Pseudomonadati</taxon>
        <taxon>Pseudomonadota</taxon>
        <taxon>Gammaproteobacteria</taxon>
        <taxon>Enterobacterales</taxon>
        <taxon>Enterobacteriaceae</taxon>
        <taxon>Klebsiella/Raoultella group</taxon>
        <taxon>Klebsiella</taxon>
        <taxon>Klebsiella pneumoniae complex</taxon>
    </lineage>
</organism>
<gene>
    <name evidence="1" type="ORF">AN2335V1_5015</name>
</gene>
<evidence type="ECO:0000313" key="2">
    <source>
        <dbReference type="Proteomes" id="UP000789617"/>
    </source>
</evidence>